<dbReference type="InterPro" id="IPR001005">
    <property type="entry name" value="SANT/Myb"/>
</dbReference>
<dbReference type="GO" id="GO:0001156">
    <property type="term" value="F:TFIIIC-class transcription factor complex binding"/>
    <property type="evidence" value="ECO:0007669"/>
    <property type="project" value="TreeGrafter"/>
</dbReference>
<accession>A0A8H4VAW0</accession>
<dbReference type="SUPFAM" id="SSF46689">
    <property type="entry name" value="Homeodomain-like"/>
    <property type="match status" value="1"/>
</dbReference>
<dbReference type="OrthoDB" id="272624at2759"/>
<dbReference type="AlphaFoldDB" id="A0A8H4VAW0"/>
<evidence type="ECO:0000256" key="1">
    <source>
        <dbReference type="SAM" id="MobiDB-lite"/>
    </source>
</evidence>
<dbReference type="InterPro" id="IPR039467">
    <property type="entry name" value="TFIIIB_B''_Myb"/>
</dbReference>
<feature type="compositionally biased region" description="Polar residues" evidence="1">
    <location>
        <begin position="336"/>
        <end position="358"/>
    </location>
</feature>
<feature type="compositionally biased region" description="Basic residues" evidence="1">
    <location>
        <begin position="592"/>
        <end position="603"/>
    </location>
</feature>
<dbReference type="GO" id="GO:0000126">
    <property type="term" value="C:transcription factor TFIIIB complex"/>
    <property type="evidence" value="ECO:0007669"/>
    <property type="project" value="TreeGrafter"/>
</dbReference>
<dbReference type="GO" id="GO:0070898">
    <property type="term" value="P:RNA polymerase III preinitiation complex assembly"/>
    <property type="evidence" value="ECO:0007669"/>
    <property type="project" value="TreeGrafter"/>
</dbReference>
<dbReference type="EMBL" id="JAACLJ010000008">
    <property type="protein sequence ID" value="KAF4581894.1"/>
    <property type="molecule type" value="Genomic_DNA"/>
</dbReference>
<comment type="caution">
    <text evidence="3">The sequence shown here is derived from an EMBL/GenBank/DDBJ whole genome shotgun (WGS) entry which is preliminary data.</text>
</comment>
<feature type="region of interest" description="Disordered" evidence="1">
    <location>
        <begin position="1"/>
        <end position="41"/>
    </location>
</feature>
<feature type="compositionally biased region" description="Low complexity" evidence="1">
    <location>
        <begin position="146"/>
        <end position="162"/>
    </location>
</feature>
<protein>
    <submittedName>
        <fullName evidence="3">Transcription factor tfiiib component</fullName>
    </submittedName>
</protein>
<dbReference type="Gene3D" id="1.10.10.60">
    <property type="entry name" value="Homeodomain-like"/>
    <property type="match status" value="1"/>
</dbReference>
<feature type="compositionally biased region" description="Low complexity" evidence="1">
    <location>
        <begin position="566"/>
        <end position="587"/>
    </location>
</feature>
<dbReference type="PANTHER" id="PTHR22929:SF0">
    <property type="entry name" value="TRANSCRIPTION FACTOR TFIIIB COMPONENT B'' HOMOLOG"/>
    <property type="match status" value="1"/>
</dbReference>
<evidence type="ECO:0000259" key="2">
    <source>
        <dbReference type="SMART" id="SM00717"/>
    </source>
</evidence>
<dbReference type="SMART" id="SM00717">
    <property type="entry name" value="SANT"/>
    <property type="match status" value="1"/>
</dbReference>
<feature type="compositionally biased region" description="Polar residues" evidence="1">
    <location>
        <begin position="196"/>
        <end position="206"/>
    </location>
</feature>
<dbReference type="InterPro" id="IPR009057">
    <property type="entry name" value="Homeodomain-like_sf"/>
</dbReference>
<evidence type="ECO:0000313" key="4">
    <source>
        <dbReference type="Proteomes" id="UP000562929"/>
    </source>
</evidence>
<dbReference type="CDD" id="cd00167">
    <property type="entry name" value="SANT"/>
    <property type="match status" value="1"/>
</dbReference>
<feature type="compositionally biased region" description="Polar residues" evidence="1">
    <location>
        <begin position="54"/>
        <end position="65"/>
    </location>
</feature>
<feature type="compositionally biased region" description="Low complexity" evidence="1">
    <location>
        <begin position="365"/>
        <end position="381"/>
    </location>
</feature>
<feature type="compositionally biased region" description="Low complexity" evidence="1">
    <location>
        <begin position="250"/>
        <end position="259"/>
    </location>
</feature>
<feature type="region of interest" description="Disordered" evidence="1">
    <location>
        <begin position="54"/>
        <end position="382"/>
    </location>
</feature>
<proteinExistence type="predicted"/>
<name>A0A8H4VAW0_9HYPO</name>
<reference evidence="3 4" key="1">
    <citation type="journal article" date="2020" name="G3 (Bethesda)">
        <title>Genetic Underpinnings of Host Manipulation by Ophiocordyceps as Revealed by Comparative Transcriptomics.</title>
        <authorList>
            <person name="Will I."/>
            <person name="Das B."/>
            <person name="Trinh T."/>
            <person name="Brachmann A."/>
            <person name="Ohm R.A."/>
            <person name="de Bekker C."/>
        </authorList>
    </citation>
    <scope>NUCLEOTIDE SEQUENCE [LARGE SCALE GENOMIC DNA]</scope>
    <source>
        <strain evidence="3 4">EC05</strain>
    </source>
</reference>
<gene>
    <name evidence="3" type="ORF">GQ602_006518</name>
</gene>
<feature type="domain" description="Myb-like" evidence="2">
    <location>
        <begin position="441"/>
        <end position="489"/>
    </location>
</feature>
<evidence type="ECO:0000313" key="3">
    <source>
        <dbReference type="EMBL" id="KAF4581894.1"/>
    </source>
</evidence>
<feature type="compositionally biased region" description="Polar residues" evidence="1">
    <location>
        <begin position="78"/>
        <end position="93"/>
    </location>
</feature>
<sequence length="619" mass="67105">MSSMLKKKGGLAFKPKIPSARSRPAIAPLAPSPKSTASQSLVDPALETASVAANSSKDVIQSPVNIPSIDPPTGQVGAEQSSHTASEPSQSTVERPGPEPPSQSTPISRNDIPEISETVESGVVQAGGSTQHTADIDTRVDPVLDPPTTVSSSSPPEPQSESPAERRPSETAAPETSSYTPIDEAPSVPASDPASGPSNESASGPSIESAKPASSAKKPTRKPGKSKAKKQDDNPPKKRQRKKAANEGGTTTTTTTTTTRSRRRKRKADAQTEDGTEPKKKKGRARSVTPEDAEDQVVDLQQLKMADLTKDLRIGKKFSRHDELRERERLARSKTKNPQQDGEPTTTGADPSSSTSPNPDGPQDASPAENASSSSATAATSGPQFRIVDGQIVVDQNSLVMDRHARAAAAQARGDMETVEENDFTRLITSSSFMTTSKLKGPNIWTADETELFYRGLRMFGTEFEMISKMFPGKQRRHVKLKFNREERHNPKRIDAALIGEKTTKMDIDEYRAFTGAVYESVEAIEAEQRKIGERYELERQRIADEQAETMRKKREALFADDHDNANNNNNNNHNNNDANDANDANAIDGGRKKRAGNRRKAKQTVAYGLNGEPINQSR</sequence>
<feature type="compositionally biased region" description="Basic and acidic residues" evidence="1">
    <location>
        <begin position="307"/>
        <end position="331"/>
    </location>
</feature>
<keyword evidence="4" id="KW-1185">Reference proteome</keyword>
<organism evidence="3 4">
    <name type="scientific">Ophiocordyceps camponoti-floridani</name>
    <dbReference type="NCBI Taxonomy" id="2030778"/>
    <lineage>
        <taxon>Eukaryota</taxon>
        <taxon>Fungi</taxon>
        <taxon>Dikarya</taxon>
        <taxon>Ascomycota</taxon>
        <taxon>Pezizomycotina</taxon>
        <taxon>Sordariomycetes</taxon>
        <taxon>Hypocreomycetidae</taxon>
        <taxon>Hypocreales</taxon>
        <taxon>Ophiocordycipitaceae</taxon>
        <taxon>Ophiocordyceps</taxon>
    </lineage>
</organism>
<dbReference type="Proteomes" id="UP000562929">
    <property type="component" value="Unassembled WGS sequence"/>
</dbReference>
<dbReference type="PANTHER" id="PTHR22929">
    <property type="entry name" value="RNA POLYMERASE III TRANSCRIPTION INITIATION FACTOR B"/>
    <property type="match status" value="1"/>
</dbReference>
<feature type="compositionally biased region" description="Basic residues" evidence="1">
    <location>
        <begin position="218"/>
        <end position="228"/>
    </location>
</feature>
<feature type="region of interest" description="Disordered" evidence="1">
    <location>
        <begin position="562"/>
        <end position="619"/>
    </location>
</feature>
<dbReference type="Pfam" id="PF15963">
    <property type="entry name" value="Myb_DNA-bind_7"/>
    <property type="match status" value="1"/>
</dbReference>